<evidence type="ECO:0000313" key="2">
    <source>
        <dbReference type="EMBL" id="KAH0567287.1"/>
    </source>
</evidence>
<evidence type="ECO:0000313" key="3">
    <source>
        <dbReference type="Proteomes" id="UP000826195"/>
    </source>
</evidence>
<reference evidence="2 3" key="1">
    <citation type="journal article" date="2021" name="J. Hered.">
        <title>A chromosome-level genome assembly of the parasitoid wasp, Cotesia glomerata (Hymenoptera: Braconidae).</title>
        <authorList>
            <person name="Pinto B.J."/>
            <person name="Weis J.J."/>
            <person name="Gamble T."/>
            <person name="Ode P.J."/>
            <person name="Paul R."/>
            <person name="Zaspel J.M."/>
        </authorList>
    </citation>
    <scope>NUCLEOTIDE SEQUENCE [LARGE SCALE GENOMIC DNA]</scope>
    <source>
        <strain evidence="2">CgM1</strain>
    </source>
</reference>
<gene>
    <name evidence="2" type="ORF">KQX54_008099</name>
</gene>
<dbReference type="Proteomes" id="UP000826195">
    <property type="component" value="Unassembled WGS sequence"/>
</dbReference>
<proteinExistence type="predicted"/>
<accession>A0AAV7J5Q0</accession>
<feature type="compositionally biased region" description="Polar residues" evidence="1">
    <location>
        <begin position="12"/>
        <end position="21"/>
    </location>
</feature>
<dbReference type="EMBL" id="JAHXZJ010000001">
    <property type="protein sequence ID" value="KAH0567287.1"/>
    <property type="molecule type" value="Genomic_DNA"/>
</dbReference>
<sequence length="123" mass="13147">MDNDGQNTCVLYSNSGSSSSRCPKGVEDESNTAGTSPAPLVLDSILLLSLLVGLSSGLNPQPSTLNTTIPGTRATPHTLFPGVFDNSIATRPASSLSISPWCFQLIPLFRYWYSQVTTVTMHQ</sequence>
<name>A0AAV7J5Q0_COTGL</name>
<keyword evidence="3" id="KW-1185">Reference proteome</keyword>
<comment type="caution">
    <text evidence="2">The sequence shown here is derived from an EMBL/GenBank/DDBJ whole genome shotgun (WGS) entry which is preliminary data.</text>
</comment>
<protein>
    <submittedName>
        <fullName evidence="2">Uncharacterized protein</fullName>
    </submittedName>
</protein>
<feature type="region of interest" description="Disordered" evidence="1">
    <location>
        <begin position="12"/>
        <end position="35"/>
    </location>
</feature>
<dbReference type="AlphaFoldDB" id="A0AAV7J5Q0"/>
<organism evidence="2 3">
    <name type="scientific">Cotesia glomerata</name>
    <name type="common">Lepidopteran parasitic wasp</name>
    <name type="synonym">Apanteles glomeratus</name>
    <dbReference type="NCBI Taxonomy" id="32391"/>
    <lineage>
        <taxon>Eukaryota</taxon>
        <taxon>Metazoa</taxon>
        <taxon>Ecdysozoa</taxon>
        <taxon>Arthropoda</taxon>
        <taxon>Hexapoda</taxon>
        <taxon>Insecta</taxon>
        <taxon>Pterygota</taxon>
        <taxon>Neoptera</taxon>
        <taxon>Endopterygota</taxon>
        <taxon>Hymenoptera</taxon>
        <taxon>Apocrita</taxon>
        <taxon>Ichneumonoidea</taxon>
        <taxon>Braconidae</taxon>
        <taxon>Microgastrinae</taxon>
        <taxon>Cotesia</taxon>
    </lineage>
</organism>
<evidence type="ECO:0000256" key="1">
    <source>
        <dbReference type="SAM" id="MobiDB-lite"/>
    </source>
</evidence>